<reference evidence="2 3" key="1">
    <citation type="submission" date="2011-11" db="EMBL/GenBank/DDBJ databases">
        <title>Complete sequence of Granulicella mallensis MP5ACTX8.</title>
        <authorList>
            <consortium name="US DOE Joint Genome Institute"/>
            <person name="Lucas S."/>
            <person name="Copeland A."/>
            <person name="Lapidus A."/>
            <person name="Cheng J.-F."/>
            <person name="Goodwin L."/>
            <person name="Pitluck S."/>
            <person name="Peters L."/>
            <person name="Lu M."/>
            <person name="Detter J.C."/>
            <person name="Han C."/>
            <person name="Tapia R."/>
            <person name="Land M."/>
            <person name="Hauser L."/>
            <person name="Kyrpides N."/>
            <person name="Ivanova N."/>
            <person name="Mikhailova N."/>
            <person name="Pagani I."/>
            <person name="Rawat S."/>
            <person name="Mannisto M."/>
            <person name="Haggblom M."/>
            <person name="Woyke T."/>
        </authorList>
    </citation>
    <scope>NUCLEOTIDE SEQUENCE [LARGE SCALE GENOMIC DNA]</scope>
    <source>
        <strain evidence="3">ATCC BAA-1857 / DSM 23137 / MP5ACTX8</strain>
    </source>
</reference>
<dbReference type="AlphaFoldDB" id="G8P1I5"/>
<dbReference type="KEGG" id="gma:AciX8_0369"/>
<dbReference type="PROSITE" id="PS50943">
    <property type="entry name" value="HTH_CROC1"/>
    <property type="match status" value="1"/>
</dbReference>
<dbReference type="Pfam" id="PF13744">
    <property type="entry name" value="HTH_37"/>
    <property type="match status" value="1"/>
</dbReference>
<proteinExistence type="predicted"/>
<feature type="domain" description="HTH cro/C1-type" evidence="1">
    <location>
        <begin position="32"/>
        <end position="88"/>
    </location>
</feature>
<dbReference type="HOGENOM" id="CLU_163934_2_2_0"/>
<dbReference type="Proteomes" id="UP000007113">
    <property type="component" value="Chromosome"/>
</dbReference>
<dbReference type="Gene3D" id="1.10.260.40">
    <property type="entry name" value="lambda repressor-like DNA-binding domains"/>
    <property type="match status" value="1"/>
</dbReference>
<keyword evidence="3" id="KW-1185">Reference proteome</keyword>
<accession>G8P1I5</accession>
<dbReference type="GO" id="GO:0003677">
    <property type="term" value="F:DNA binding"/>
    <property type="evidence" value="ECO:0007669"/>
    <property type="project" value="InterPro"/>
</dbReference>
<dbReference type="STRING" id="682795.AciX8_0369"/>
<gene>
    <name evidence="2" type="ordered locus">AciX8_0369</name>
</gene>
<dbReference type="SMART" id="SM00530">
    <property type="entry name" value="HTH_XRE"/>
    <property type="match status" value="1"/>
</dbReference>
<dbReference type="eggNOG" id="COG5606">
    <property type="taxonomic scope" value="Bacteria"/>
</dbReference>
<sequence length="91" mass="10090">MIEEFESVWDALGFSPQEAANLQGRSELMLQLRAIIRENGWTQAVAAKRCGVSQPRINDLLRGKIGKFSIDALVNMATALGRRVDFELKAA</sequence>
<evidence type="ECO:0000259" key="1">
    <source>
        <dbReference type="PROSITE" id="PS50943"/>
    </source>
</evidence>
<dbReference type="InterPro" id="IPR039554">
    <property type="entry name" value="HigA2-like_HTH"/>
</dbReference>
<dbReference type="RefSeq" id="WP_014263608.1">
    <property type="nucleotide sequence ID" value="NC_016631.1"/>
</dbReference>
<dbReference type="InterPro" id="IPR001387">
    <property type="entry name" value="Cro/C1-type_HTH"/>
</dbReference>
<dbReference type="OrthoDB" id="129377at2"/>
<evidence type="ECO:0000313" key="3">
    <source>
        <dbReference type="Proteomes" id="UP000007113"/>
    </source>
</evidence>
<evidence type="ECO:0000313" key="2">
    <source>
        <dbReference type="EMBL" id="AEU34724.1"/>
    </source>
</evidence>
<name>G8P1I5_GRAMM</name>
<protein>
    <submittedName>
        <fullName evidence="2">Transcriptional regulator, XRE family</fullName>
    </submittedName>
</protein>
<dbReference type="EMBL" id="CP003130">
    <property type="protein sequence ID" value="AEU34724.1"/>
    <property type="molecule type" value="Genomic_DNA"/>
</dbReference>
<dbReference type="InterPro" id="IPR010982">
    <property type="entry name" value="Lambda_DNA-bd_dom_sf"/>
</dbReference>
<organism evidence="2 3">
    <name type="scientific">Granulicella mallensis (strain ATCC BAA-1857 / DSM 23137 / MP5ACTX8)</name>
    <dbReference type="NCBI Taxonomy" id="682795"/>
    <lineage>
        <taxon>Bacteria</taxon>
        <taxon>Pseudomonadati</taxon>
        <taxon>Acidobacteriota</taxon>
        <taxon>Terriglobia</taxon>
        <taxon>Terriglobales</taxon>
        <taxon>Acidobacteriaceae</taxon>
        <taxon>Granulicella</taxon>
    </lineage>
</organism>
<dbReference type="SUPFAM" id="SSF47413">
    <property type="entry name" value="lambda repressor-like DNA-binding domains"/>
    <property type="match status" value="1"/>
</dbReference>
<dbReference type="CDD" id="cd00093">
    <property type="entry name" value="HTH_XRE"/>
    <property type="match status" value="1"/>
</dbReference>